<name>A0A7S0ZM33_NOCSC</name>
<accession>A0A7S0ZM33</accession>
<sequence>MDQLVTLFLQSAGLSSDAPGVRPSPEAIERGIQGIEVMMSSREALGVLGSATAPLVLLALALEEKPCLEDAAIQCYAKTVELLRGEKRGHWERCVVLQQVGKVCLKHGQHRQALVWLNRCAEELVEATGHPKNMTLFAGAFKTPQTMAEFGVTLEKLRAKSYMDLGDEEKCRYHYLEARRLEEAFNGDAVQRVEALSGNKVSGVGDLWSVHASDERALKEYRYTDEGSTVLLILDFKDHLGLDEALSHTVALQHFRVDCTNRSVVVRFRLRNADTVQESVLRLTPLAREIVPQDTVPRLRGCAGRRRLEVKLFKEEKGLPWAGDLVASTGRGNSVKPEKAPSPAPVKGTLLNPLSPEELAALPTPSGGRCDNRPSRWRDERVPATSSTAPLTHTQVREGVGAEMMSAPDTTRPPSAQSELPTGRCKSAAHPRWISHLEWREGLESSELLVRLCDGERALGMMDFDLDAHCDLGVRLALRGEADELTMPLPSGTLASAMTARWRRKARTLELKFPCI</sequence>
<organism evidence="2">
    <name type="scientific">Noctiluca scintillans</name>
    <name type="common">Sea sparkle</name>
    <name type="synonym">Red tide dinoflagellate</name>
    <dbReference type="NCBI Taxonomy" id="2966"/>
    <lineage>
        <taxon>Eukaryota</taxon>
        <taxon>Sar</taxon>
        <taxon>Alveolata</taxon>
        <taxon>Dinophyceae</taxon>
        <taxon>Noctilucales</taxon>
        <taxon>Noctilucaceae</taxon>
        <taxon>Noctiluca</taxon>
    </lineage>
</organism>
<feature type="compositionally biased region" description="Basic and acidic residues" evidence="1">
    <location>
        <begin position="370"/>
        <end position="382"/>
    </location>
</feature>
<feature type="compositionally biased region" description="Polar residues" evidence="1">
    <location>
        <begin position="408"/>
        <end position="420"/>
    </location>
</feature>
<protein>
    <submittedName>
        <fullName evidence="2">Uncharacterized protein</fullName>
    </submittedName>
</protein>
<dbReference type="EMBL" id="HBFQ01000772">
    <property type="protein sequence ID" value="CAD8826157.1"/>
    <property type="molecule type" value="Transcribed_RNA"/>
</dbReference>
<gene>
    <name evidence="2" type="ORF">NSCI0253_LOCUS503</name>
</gene>
<reference evidence="2" key="1">
    <citation type="submission" date="2021-01" db="EMBL/GenBank/DDBJ databases">
        <authorList>
            <person name="Corre E."/>
            <person name="Pelletier E."/>
            <person name="Niang G."/>
            <person name="Scheremetjew M."/>
            <person name="Finn R."/>
            <person name="Kale V."/>
            <person name="Holt S."/>
            <person name="Cochrane G."/>
            <person name="Meng A."/>
            <person name="Brown T."/>
            <person name="Cohen L."/>
        </authorList>
    </citation>
    <scope>NUCLEOTIDE SEQUENCE</scope>
</reference>
<evidence type="ECO:0000313" key="2">
    <source>
        <dbReference type="EMBL" id="CAD8826157.1"/>
    </source>
</evidence>
<proteinExistence type="predicted"/>
<feature type="region of interest" description="Disordered" evidence="1">
    <location>
        <begin position="323"/>
        <end position="391"/>
    </location>
</feature>
<dbReference type="AlphaFoldDB" id="A0A7S0ZM33"/>
<feature type="region of interest" description="Disordered" evidence="1">
    <location>
        <begin position="405"/>
        <end position="424"/>
    </location>
</feature>
<evidence type="ECO:0000256" key="1">
    <source>
        <dbReference type="SAM" id="MobiDB-lite"/>
    </source>
</evidence>